<accession>A0ABW5XX63</accession>
<name>A0ABW5XX63_9BACL</name>
<keyword evidence="1" id="KW-0472">Membrane</keyword>
<dbReference type="RefSeq" id="WP_380146868.1">
    <property type="nucleotide sequence ID" value="NZ_JBHUOR010000019.1"/>
</dbReference>
<evidence type="ECO:0000256" key="1">
    <source>
        <dbReference type="SAM" id="Phobius"/>
    </source>
</evidence>
<keyword evidence="3" id="KW-1185">Reference proteome</keyword>
<feature type="transmembrane region" description="Helical" evidence="1">
    <location>
        <begin position="20"/>
        <end position="39"/>
    </location>
</feature>
<proteinExistence type="predicted"/>
<dbReference type="EMBL" id="JBHUOR010000019">
    <property type="protein sequence ID" value="MFD2867581.1"/>
    <property type="molecule type" value="Genomic_DNA"/>
</dbReference>
<sequence length="71" mass="8053">MKILKKVYRMFATENVIEDVSFVAYLLLMTSVGLYTLSLTATKEIMIMCVSMLALLIVTTVIFALVQQEEE</sequence>
<evidence type="ECO:0000313" key="2">
    <source>
        <dbReference type="EMBL" id="MFD2867581.1"/>
    </source>
</evidence>
<dbReference type="Proteomes" id="UP001597568">
    <property type="component" value="Unassembled WGS sequence"/>
</dbReference>
<keyword evidence="1" id="KW-0812">Transmembrane</keyword>
<evidence type="ECO:0000313" key="3">
    <source>
        <dbReference type="Proteomes" id="UP001597568"/>
    </source>
</evidence>
<evidence type="ECO:0008006" key="4">
    <source>
        <dbReference type="Google" id="ProtNLM"/>
    </source>
</evidence>
<organism evidence="2 3">
    <name type="scientific">Kurthia populi</name>
    <dbReference type="NCBI Taxonomy" id="1562132"/>
    <lineage>
        <taxon>Bacteria</taxon>
        <taxon>Bacillati</taxon>
        <taxon>Bacillota</taxon>
        <taxon>Bacilli</taxon>
        <taxon>Bacillales</taxon>
        <taxon>Caryophanaceae</taxon>
        <taxon>Kurthia</taxon>
    </lineage>
</organism>
<gene>
    <name evidence="2" type="ORF">ACFSY7_03555</name>
</gene>
<protein>
    <recommendedName>
        <fullName evidence="4">DUF1056 domain-containing protein</fullName>
    </recommendedName>
</protein>
<comment type="caution">
    <text evidence="2">The sequence shown here is derived from an EMBL/GenBank/DDBJ whole genome shotgun (WGS) entry which is preliminary data.</text>
</comment>
<reference evidence="3" key="1">
    <citation type="journal article" date="2019" name="Int. J. Syst. Evol. Microbiol.">
        <title>The Global Catalogue of Microorganisms (GCM) 10K type strain sequencing project: providing services to taxonomists for standard genome sequencing and annotation.</title>
        <authorList>
            <consortium name="The Broad Institute Genomics Platform"/>
            <consortium name="The Broad Institute Genome Sequencing Center for Infectious Disease"/>
            <person name="Wu L."/>
            <person name="Ma J."/>
        </authorList>
    </citation>
    <scope>NUCLEOTIDE SEQUENCE [LARGE SCALE GENOMIC DNA]</scope>
    <source>
        <strain evidence="3">KCTC 33522</strain>
    </source>
</reference>
<keyword evidence="1" id="KW-1133">Transmembrane helix</keyword>
<feature type="transmembrane region" description="Helical" evidence="1">
    <location>
        <begin position="45"/>
        <end position="66"/>
    </location>
</feature>